<proteinExistence type="predicted"/>
<feature type="transmembrane region" description="Helical" evidence="1">
    <location>
        <begin position="6"/>
        <end position="23"/>
    </location>
</feature>
<dbReference type="EMBL" id="QUNO01000005">
    <property type="protein sequence ID" value="REH48365.1"/>
    <property type="molecule type" value="Genomic_DNA"/>
</dbReference>
<accession>A0A3E0HQU6</accession>
<feature type="transmembrane region" description="Helical" evidence="1">
    <location>
        <begin position="66"/>
        <end position="87"/>
    </location>
</feature>
<evidence type="ECO:0000313" key="3">
    <source>
        <dbReference type="EMBL" id="REH48365.1"/>
    </source>
</evidence>
<feature type="transmembrane region" description="Helical" evidence="1">
    <location>
        <begin position="213"/>
        <end position="235"/>
    </location>
</feature>
<dbReference type="InterPro" id="IPR050039">
    <property type="entry name" value="MAB_1171c-like"/>
</dbReference>
<feature type="transmembrane region" description="Helical" evidence="1">
    <location>
        <begin position="94"/>
        <end position="117"/>
    </location>
</feature>
<keyword evidence="1" id="KW-0472">Membrane</keyword>
<dbReference type="OrthoDB" id="3685619at2"/>
<feature type="transmembrane region" description="Helical" evidence="1">
    <location>
        <begin position="173"/>
        <end position="193"/>
    </location>
</feature>
<dbReference type="Proteomes" id="UP000256269">
    <property type="component" value="Unassembled WGS sequence"/>
</dbReference>
<gene>
    <name evidence="3" type="ORF">BCF44_105223</name>
</gene>
<evidence type="ECO:0000256" key="1">
    <source>
        <dbReference type="SAM" id="Phobius"/>
    </source>
</evidence>
<keyword evidence="1" id="KW-0812">Transmembrane</keyword>
<keyword evidence="1" id="KW-1133">Transmembrane helix</keyword>
<evidence type="ECO:0000313" key="4">
    <source>
        <dbReference type="Proteomes" id="UP000256269"/>
    </source>
</evidence>
<organism evidence="3 4">
    <name type="scientific">Kutzneria buriramensis</name>
    <dbReference type="NCBI Taxonomy" id="1045776"/>
    <lineage>
        <taxon>Bacteria</taxon>
        <taxon>Bacillati</taxon>
        <taxon>Actinomycetota</taxon>
        <taxon>Actinomycetes</taxon>
        <taxon>Pseudonocardiales</taxon>
        <taxon>Pseudonocardiaceae</taxon>
        <taxon>Kutzneria</taxon>
    </lineage>
</organism>
<feature type="domain" description="DUF6545" evidence="2">
    <location>
        <begin position="234"/>
        <end position="366"/>
    </location>
</feature>
<feature type="transmembrane region" description="Helical" evidence="1">
    <location>
        <begin position="30"/>
        <end position="46"/>
    </location>
</feature>
<name>A0A3E0HQU6_9PSEU</name>
<sequence length="388" mass="42420">MTDVIQTVLLYLCWIVVVVRVSALRSRSQRPLWFALLLLALGITMLQKDTNAFLQGLTGNPDVENLISSVAAVGVAATLLTFAARAAEVRISPWLRWMSCGVTVFVMIVSFVVFQAGGGVARPHFFPVPGTLSVLDLYWVVYLSYQGIATAATFFLLLRAFRRVRSWLVRTPLVLLIVGSLGFFVFVVSRFFAAFGGSAYAVTFGTYVSSPHTIGVSLGCSIAAFVPFFLGLSAWRSANALYPMWKALVTAVPHIALHPPRSRFVDAVLPQNSQLRLHRRLVEIRDGMLILNDWIQPSDLAQLEILVSDVPPEVMGPMTTACWLRVALAVHAAGVPMATDPLDLVRQGGTDAPSELLWLRPVTAVWSDPRTVGFAAIVGESRSAAHRM</sequence>
<dbReference type="NCBIfam" id="NF042915">
    <property type="entry name" value="MAB_1171c_fam"/>
    <property type="match status" value="1"/>
</dbReference>
<feature type="transmembrane region" description="Helical" evidence="1">
    <location>
        <begin position="137"/>
        <end position="161"/>
    </location>
</feature>
<keyword evidence="4" id="KW-1185">Reference proteome</keyword>
<reference evidence="3 4" key="1">
    <citation type="submission" date="2018-08" db="EMBL/GenBank/DDBJ databases">
        <title>Genomic Encyclopedia of Archaeal and Bacterial Type Strains, Phase II (KMG-II): from individual species to whole genera.</title>
        <authorList>
            <person name="Goeker M."/>
        </authorList>
    </citation>
    <scope>NUCLEOTIDE SEQUENCE [LARGE SCALE GENOMIC DNA]</scope>
    <source>
        <strain evidence="3 4">DSM 45791</strain>
    </source>
</reference>
<dbReference type="RefSeq" id="WP_116175141.1">
    <property type="nucleotide sequence ID" value="NZ_CP144375.1"/>
</dbReference>
<evidence type="ECO:0000259" key="2">
    <source>
        <dbReference type="Pfam" id="PF20182"/>
    </source>
</evidence>
<comment type="caution">
    <text evidence="3">The sequence shown here is derived from an EMBL/GenBank/DDBJ whole genome shotgun (WGS) entry which is preliminary data.</text>
</comment>
<dbReference type="Pfam" id="PF20182">
    <property type="entry name" value="DUF6545"/>
    <property type="match status" value="1"/>
</dbReference>
<dbReference type="InterPro" id="IPR046675">
    <property type="entry name" value="DUF6545"/>
</dbReference>
<dbReference type="AlphaFoldDB" id="A0A3E0HQU6"/>
<protein>
    <recommendedName>
        <fullName evidence="2">DUF6545 domain-containing protein</fullName>
    </recommendedName>
</protein>